<accession>A0AAV7S4D6</accession>
<reference evidence="2" key="1">
    <citation type="journal article" date="2022" name="bioRxiv">
        <title>Sequencing and chromosome-scale assembly of the giantPleurodeles waltlgenome.</title>
        <authorList>
            <person name="Brown T."/>
            <person name="Elewa A."/>
            <person name="Iarovenko S."/>
            <person name="Subramanian E."/>
            <person name="Araus A.J."/>
            <person name="Petzold A."/>
            <person name="Susuki M."/>
            <person name="Suzuki K.-i.T."/>
            <person name="Hayashi T."/>
            <person name="Toyoda A."/>
            <person name="Oliveira C."/>
            <person name="Osipova E."/>
            <person name="Leigh N.D."/>
            <person name="Simon A."/>
            <person name="Yun M.H."/>
        </authorList>
    </citation>
    <scope>NUCLEOTIDE SEQUENCE</scope>
    <source>
        <strain evidence="2">20211129_DDA</strain>
        <tissue evidence="2">Liver</tissue>
    </source>
</reference>
<organism evidence="2 3">
    <name type="scientific">Pleurodeles waltl</name>
    <name type="common">Iberian ribbed newt</name>
    <dbReference type="NCBI Taxonomy" id="8319"/>
    <lineage>
        <taxon>Eukaryota</taxon>
        <taxon>Metazoa</taxon>
        <taxon>Chordata</taxon>
        <taxon>Craniata</taxon>
        <taxon>Vertebrata</taxon>
        <taxon>Euteleostomi</taxon>
        <taxon>Amphibia</taxon>
        <taxon>Batrachia</taxon>
        <taxon>Caudata</taxon>
        <taxon>Salamandroidea</taxon>
        <taxon>Salamandridae</taxon>
        <taxon>Pleurodelinae</taxon>
        <taxon>Pleurodeles</taxon>
    </lineage>
</organism>
<dbReference type="Proteomes" id="UP001066276">
    <property type="component" value="Chromosome 5"/>
</dbReference>
<proteinExistence type="predicted"/>
<dbReference type="EMBL" id="JANPWB010000009">
    <property type="protein sequence ID" value="KAJ1158128.1"/>
    <property type="molecule type" value="Genomic_DNA"/>
</dbReference>
<gene>
    <name evidence="2" type="ORF">NDU88_010822</name>
</gene>
<name>A0AAV7S4D6_PLEWA</name>
<evidence type="ECO:0000313" key="2">
    <source>
        <dbReference type="EMBL" id="KAJ1158128.1"/>
    </source>
</evidence>
<evidence type="ECO:0000313" key="3">
    <source>
        <dbReference type="Proteomes" id="UP001066276"/>
    </source>
</evidence>
<dbReference type="AlphaFoldDB" id="A0AAV7S4D6"/>
<feature type="region of interest" description="Disordered" evidence="1">
    <location>
        <begin position="1"/>
        <end position="188"/>
    </location>
</feature>
<sequence>MARRPAPTAAVLLGAQTTRRALQSTPPPSQTTRGEASPPHPHNTAKSGAKSRRPGPPRRNPVTDGPTREVSSHRPARATRTEPPRSSAPMTMRPWSNPTAVQASGGRHPRPPPTLYSATGNGAARQGPPAKPARPRGGAAFSAAGPTRPLGLSPGSRRRETKPVAHTGTAAETDGGTQVSRVHRASAG</sequence>
<protein>
    <submittedName>
        <fullName evidence="2">Uncharacterized protein</fullName>
    </submittedName>
</protein>
<keyword evidence="3" id="KW-1185">Reference proteome</keyword>
<feature type="compositionally biased region" description="Polar residues" evidence="1">
    <location>
        <begin position="15"/>
        <end position="34"/>
    </location>
</feature>
<comment type="caution">
    <text evidence="2">The sequence shown here is derived from an EMBL/GenBank/DDBJ whole genome shotgun (WGS) entry which is preliminary data.</text>
</comment>
<evidence type="ECO:0000256" key="1">
    <source>
        <dbReference type="SAM" id="MobiDB-lite"/>
    </source>
</evidence>